<sequence length="123" mass="13848">MTRLDPDLSTDDITSDSGSLTTDPISVTTLQEVFNSVRIPYAIEFIPVYEGNPKALKEFIVNVEKILIIIKDTEMTSYGKMLFRAIRNKIEGKANEALSWVMRREAQSTAGIQTRMWSGRTSS</sequence>
<protein>
    <submittedName>
        <fullName evidence="1">GM18790</fullName>
    </submittedName>
</protein>
<proteinExistence type="predicted"/>
<dbReference type="AlphaFoldDB" id="B4IQ84"/>
<dbReference type="Proteomes" id="UP000001292">
    <property type="component" value="Unassembled WGS sequence"/>
</dbReference>
<name>B4IQ84_DROSE</name>
<dbReference type="PhylomeDB" id="B4IQ84"/>
<gene>
    <name evidence="1" type="primary">Dsec\GM18790</name>
    <name evidence="1" type="ORF">Dsec_GM18790</name>
</gene>
<dbReference type="EMBL" id="CH686141">
    <property type="protein sequence ID" value="EDW44098.1"/>
    <property type="molecule type" value="Genomic_DNA"/>
</dbReference>
<dbReference type="HOGENOM" id="CLU_2017617_0_0_1"/>
<keyword evidence="2" id="KW-1185">Reference proteome</keyword>
<evidence type="ECO:0000313" key="2">
    <source>
        <dbReference type="Proteomes" id="UP000001292"/>
    </source>
</evidence>
<reference evidence="1 2" key="1">
    <citation type="journal article" date="2007" name="Nature">
        <title>Evolution of genes and genomes on the Drosophila phylogeny.</title>
        <authorList>
            <consortium name="Drosophila 12 Genomes Consortium"/>
            <person name="Clark A.G."/>
            <person name="Eisen M.B."/>
            <person name="Smith D.R."/>
            <person name="Bergman C.M."/>
            <person name="Oliver B."/>
            <person name="Markow T.A."/>
            <person name="Kaufman T.C."/>
            <person name="Kellis M."/>
            <person name="Gelbart W."/>
            <person name="Iyer V.N."/>
            <person name="Pollard D.A."/>
            <person name="Sackton T.B."/>
            <person name="Larracuente A.M."/>
            <person name="Singh N.D."/>
            <person name="Abad J.P."/>
            <person name="Abt D.N."/>
            <person name="Adryan B."/>
            <person name="Aguade M."/>
            <person name="Akashi H."/>
            <person name="Anderson W.W."/>
            <person name="Aquadro C.F."/>
            <person name="Ardell D.H."/>
            <person name="Arguello R."/>
            <person name="Artieri C.G."/>
            <person name="Barbash D.A."/>
            <person name="Barker D."/>
            <person name="Barsanti P."/>
            <person name="Batterham P."/>
            <person name="Batzoglou S."/>
            <person name="Begun D."/>
            <person name="Bhutkar A."/>
            <person name="Blanco E."/>
            <person name="Bosak S.A."/>
            <person name="Bradley R.K."/>
            <person name="Brand A.D."/>
            <person name="Brent M.R."/>
            <person name="Brooks A.N."/>
            <person name="Brown R.H."/>
            <person name="Butlin R.K."/>
            <person name="Caggese C."/>
            <person name="Calvi B.R."/>
            <person name="Bernardo de Carvalho A."/>
            <person name="Caspi A."/>
            <person name="Castrezana S."/>
            <person name="Celniker S.E."/>
            <person name="Chang J.L."/>
            <person name="Chapple C."/>
            <person name="Chatterji S."/>
            <person name="Chinwalla A."/>
            <person name="Civetta A."/>
            <person name="Clifton S.W."/>
            <person name="Comeron J.M."/>
            <person name="Costello J.C."/>
            <person name="Coyne J.A."/>
            <person name="Daub J."/>
            <person name="David R.G."/>
            <person name="Delcher A.L."/>
            <person name="Delehaunty K."/>
            <person name="Do C.B."/>
            <person name="Ebling H."/>
            <person name="Edwards K."/>
            <person name="Eickbush T."/>
            <person name="Evans J.D."/>
            <person name="Filipski A."/>
            <person name="Findeiss S."/>
            <person name="Freyhult E."/>
            <person name="Fulton L."/>
            <person name="Fulton R."/>
            <person name="Garcia A.C."/>
            <person name="Gardiner A."/>
            <person name="Garfield D.A."/>
            <person name="Garvin B.E."/>
            <person name="Gibson G."/>
            <person name="Gilbert D."/>
            <person name="Gnerre S."/>
            <person name="Godfrey J."/>
            <person name="Good R."/>
            <person name="Gotea V."/>
            <person name="Gravely B."/>
            <person name="Greenberg A.J."/>
            <person name="Griffiths-Jones S."/>
            <person name="Gross S."/>
            <person name="Guigo R."/>
            <person name="Gustafson E.A."/>
            <person name="Haerty W."/>
            <person name="Hahn M.W."/>
            <person name="Halligan D.L."/>
            <person name="Halpern A.L."/>
            <person name="Halter G.M."/>
            <person name="Han M.V."/>
            <person name="Heger A."/>
            <person name="Hillier L."/>
            <person name="Hinrichs A.S."/>
            <person name="Holmes I."/>
            <person name="Hoskins R.A."/>
            <person name="Hubisz M.J."/>
            <person name="Hultmark D."/>
            <person name="Huntley M.A."/>
            <person name="Jaffe D.B."/>
            <person name="Jagadeeshan S."/>
            <person name="Jeck W.R."/>
            <person name="Johnson J."/>
            <person name="Jones C.D."/>
            <person name="Jordan W.C."/>
            <person name="Karpen G.H."/>
            <person name="Kataoka E."/>
            <person name="Keightley P.D."/>
            <person name="Kheradpour P."/>
            <person name="Kirkness E.F."/>
            <person name="Koerich L.B."/>
            <person name="Kristiansen K."/>
            <person name="Kudrna D."/>
            <person name="Kulathinal R.J."/>
            <person name="Kumar S."/>
            <person name="Kwok R."/>
            <person name="Lander E."/>
            <person name="Langley C.H."/>
            <person name="Lapoint R."/>
            <person name="Lazzaro B.P."/>
            <person name="Lee S.J."/>
            <person name="Levesque L."/>
            <person name="Li R."/>
            <person name="Lin C.F."/>
            <person name="Lin M.F."/>
            <person name="Lindblad-Toh K."/>
            <person name="Llopart A."/>
            <person name="Long M."/>
            <person name="Low L."/>
            <person name="Lozovsky E."/>
            <person name="Lu J."/>
            <person name="Luo M."/>
            <person name="Machado C.A."/>
            <person name="Makalowski W."/>
            <person name="Marzo M."/>
            <person name="Matsuda M."/>
            <person name="Matzkin L."/>
            <person name="McAllister B."/>
            <person name="McBride C.S."/>
            <person name="McKernan B."/>
            <person name="McKernan K."/>
            <person name="Mendez-Lago M."/>
            <person name="Minx P."/>
            <person name="Mollenhauer M.U."/>
            <person name="Montooth K."/>
            <person name="Mount S.M."/>
            <person name="Mu X."/>
            <person name="Myers E."/>
            <person name="Negre B."/>
            <person name="Newfeld S."/>
            <person name="Nielsen R."/>
            <person name="Noor M.A."/>
            <person name="O'Grady P."/>
            <person name="Pachter L."/>
            <person name="Papaceit M."/>
            <person name="Parisi M.J."/>
            <person name="Parisi M."/>
            <person name="Parts L."/>
            <person name="Pedersen J.S."/>
            <person name="Pesole G."/>
            <person name="Phillippy A.M."/>
            <person name="Ponting C.P."/>
            <person name="Pop M."/>
            <person name="Porcelli D."/>
            <person name="Powell J.R."/>
            <person name="Prohaska S."/>
            <person name="Pruitt K."/>
            <person name="Puig M."/>
            <person name="Quesneville H."/>
            <person name="Ram K.R."/>
            <person name="Rand D."/>
            <person name="Rasmussen M.D."/>
            <person name="Reed L.K."/>
            <person name="Reenan R."/>
            <person name="Reily A."/>
            <person name="Remington K.A."/>
            <person name="Rieger T.T."/>
            <person name="Ritchie M.G."/>
            <person name="Robin C."/>
            <person name="Rogers Y.H."/>
            <person name="Rohde C."/>
            <person name="Rozas J."/>
            <person name="Rubenfield M.J."/>
            <person name="Ruiz A."/>
            <person name="Russo S."/>
            <person name="Salzberg S.L."/>
            <person name="Sanchez-Gracia A."/>
            <person name="Saranga D.J."/>
            <person name="Sato H."/>
            <person name="Schaeffer S.W."/>
            <person name="Schatz M.C."/>
            <person name="Schlenke T."/>
            <person name="Schwartz R."/>
            <person name="Segarra C."/>
            <person name="Singh R.S."/>
            <person name="Sirot L."/>
            <person name="Sirota M."/>
            <person name="Sisneros N.B."/>
            <person name="Smith C.D."/>
            <person name="Smith T.F."/>
            <person name="Spieth J."/>
            <person name="Stage D.E."/>
            <person name="Stark A."/>
            <person name="Stephan W."/>
            <person name="Strausberg R.L."/>
            <person name="Strempel S."/>
            <person name="Sturgill D."/>
            <person name="Sutton G."/>
            <person name="Sutton G.G."/>
            <person name="Tao W."/>
            <person name="Teichmann S."/>
            <person name="Tobari Y.N."/>
            <person name="Tomimura Y."/>
            <person name="Tsolas J.M."/>
            <person name="Valente V.L."/>
            <person name="Venter E."/>
            <person name="Venter J.C."/>
            <person name="Vicario S."/>
            <person name="Vieira F.G."/>
            <person name="Vilella A.J."/>
            <person name="Villasante A."/>
            <person name="Walenz B."/>
            <person name="Wang J."/>
            <person name="Wasserman M."/>
            <person name="Watts T."/>
            <person name="Wilson D."/>
            <person name="Wilson R.K."/>
            <person name="Wing R.A."/>
            <person name="Wolfner M.F."/>
            <person name="Wong A."/>
            <person name="Wong G.K."/>
            <person name="Wu C.I."/>
            <person name="Wu G."/>
            <person name="Yamamoto D."/>
            <person name="Yang H.P."/>
            <person name="Yang S.P."/>
            <person name="Yorke J.A."/>
            <person name="Yoshida K."/>
            <person name="Zdobnov E."/>
            <person name="Zhang P."/>
            <person name="Zhang Y."/>
            <person name="Zimin A.V."/>
            <person name="Baldwin J."/>
            <person name="Abdouelleil A."/>
            <person name="Abdulkadir J."/>
            <person name="Abebe A."/>
            <person name="Abera B."/>
            <person name="Abreu J."/>
            <person name="Acer S.C."/>
            <person name="Aftuck L."/>
            <person name="Alexander A."/>
            <person name="An P."/>
            <person name="Anderson E."/>
            <person name="Anderson S."/>
            <person name="Arachi H."/>
            <person name="Azer M."/>
            <person name="Bachantsang P."/>
            <person name="Barry A."/>
            <person name="Bayul T."/>
            <person name="Berlin A."/>
            <person name="Bessette D."/>
            <person name="Bloom T."/>
            <person name="Blye J."/>
            <person name="Boguslavskiy L."/>
            <person name="Bonnet C."/>
            <person name="Boukhgalter B."/>
            <person name="Bourzgui I."/>
            <person name="Brown A."/>
            <person name="Cahill P."/>
            <person name="Channer S."/>
            <person name="Cheshatsang Y."/>
            <person name="Chuda L."/>
            <person name="Citroen M."/>
            <person name="Collymore A."/>
            <person name="Cooke P."/>
            <person name="Costello M."/>
            <person name="D'Aco K."/>
            <person name="Daza R."/>
            <person name="De Haan G."/>
            <person name="DeGray S."/>
            <person name="DeMaso C."/>
            <person name="Dhargay N."/>
            <person name="Dooley K."/>
            <person name="Dooley E."/>
            <person name="Doricent M."/>
            <person name="Dorje P."/>
            <person name="Dorjee K."/>
            <person name="Dupes A."/>
            <person name="Elong R."/>
            <person name="Falk J."/>
            <person name="Farina A."/>
            <person name="Faro S."/>
            <person name="Ferguson D."/>
            <person name="Fisher S."/>
            <person name="Foley C.D."/>
            <person name="Franke A."/>
            <person name="Friedrich D."/>
            <person name="Gadbois L."/>
            <person name="Gearin G."/>
            <person name="Gearin C.R."/>
            <person name="Giannoukos G."/>
            <person name="Goode T."/>
            <person name="Graham J."/>
            <person name="Grandbois E."/>
            <person name="Grewal S."/>
            <person name="Gyaltsen K."/>
            <person name="Hafez N."/>
            <person name="Hagos B."/>
            <person name="Hall J."/>
            <person name="Henson C."/>
            <person name="Hollinger A."/>
            <person name="Honan T."/>
            <person name="Huard M.D."/>
            <person name="Hughes L."/>
            <person name="Hurhula B."/>
            <person name="Husby M.E."/>
            <person name="Kamat A."/>
            <person name="Kanga B."/>
            <person name="Kashin S."/>
            <person name="Khazanovich D."/>
            <person name="Kisner P."/>
            <person name="Lance K."/>
            <person name="Lara M."/>
            <person name="Lee W."/>
            <person name="Lennon N."/>
            <person name="Letendre F."/>
            <person name="LeVine R."/>
            <person name="Lipovsky A."/>
            <person name="Liu X."/>
            <person name="Liu J."/>
            <person name="Liu S."/>
            <person name="Lokyitsang T."/>
            <person name="Lokyitsang Y."/>
            <person name="Lubonja R."/>
            <person name="Lui A."/>
            <person name="MacDonald P."/>
            <person name="Magnisalis V."/>
            <person name="Maru K."/>
            <person name="Matthews C."/>
            <person name="McCusker W."/>
            <person name="McDonough S."/>
            <person name="Mehta T."/>
            <person name="Meldrim J."/>
            <person name="Meneus L."/>
            <person name="Mihai O."/>
            <person name="Mihalev A."/>
            <person name="Mihova T."/>
            <person name="Mittelman R."/>
            <person name="Mlenga V."/>
            <person name="Montmayeur A."/>
            <person name="Mulrain L."/>
            <person name="Navidi A."/>
            <person name="Naylor J."/>
            <person name="Negash T."/>
            <person name="Nguyen T."/>
            <person name="Nguyen N."/>
            <person name="Nicol R."/>
            <person name="Norbu C."/>
            <person name="Norbu N."/>
            <person name="Novod N."/>
            <person name="O'Neill B."/>
            <person name="Osman S."/>
            <person name="Markiewicz E."/>
            <person name="Oyono O.L."/>
            <person name="Patti C."/>
            <person name="Phunkhang P."/>
            <person name="Pierre F."/>
            <person name="Priest M."/>
            <person name="Raghuraman S."/>
            <person name="Rege F."/>
            <person name="Reyes R."/>
            <person name="Rise C."/>
            <person name="Rogov P."/>
            <person name="Ross K."/>
            <person name="Ryan E."/>
            <person name="Settipalli S."/>
            <person name="Shea T."/>
            <person name="Sherpa N."/>
            <person name="Shi L."/>
            <person name="Shih D."/>
            <person name="Sparrow T."/>
            <person name="Spaulding J."/>
            <person name="Stalker J."/>
            <person name="Stange-Thomann N."/>
            <person name="Stavropoulos S."/>
            <person name="Stone C."/>
            <person name="Strader C."/>
            <person name="Tesfaye S."/>
            <person name="Thomson T."/>
            <person name="Thoulutsang Y."/>
            <person name="Thoulutsang D."/>
            <person name="Topham K."/>
            <person name="Topping I."/>
            <person name="Tsamla T."/>
            <person name="Vassiliev H."/>
            <person name="Vo A."/>
            <person name="Wangchuk T."/>
            <person name="Wangdi T."/>
            <person name="Weiand M."/>
            <person name="Wilkinson J."/>
            <person name="Wilson A."/>
            <person name="Yadav S."/>
            <person name="Young G."/>
            <person name="Yu Q."/>
            <person name="Zembek L."/>
            <person name="Zhong D."/>
            <person name="Zimmer A."/>
            <person name="Zwirko Z."/>
            <person name="Jaffe D.B."/>
            <person name="Alvarez P."/>
            <person name="Brockman W."/>
            <person name="Butler J."/>
            <person name="Chin C."/>
            <person name="Gnerre S."/>
            <person name="Grabherr M."/>
            <person name="Kleber M."/>
            <person name="Mauceli E."/>
            <person name="MacCallum I."/>
        </authorList>
    </citation>
    <scope>NUCLEOTIDE SEQUENCE [LARGE SCALE GENOMIC DNA]</scope>
    <source>
        <strain evidence="2">Rob3c / Tucson 14021-0248.25</strain>
    </source>
</reference>
<accession>B4IQ84</accession>
<organism evidence="2">
    <name type="scientific">Drosophila sechellia</name>
    <name type="common">Fruit fly</name>
    <dbReference type="NCBI Taxonomy" id="7238"/>
    <lineage>
        <taxon>Eukaryota</taxon>
        <taxon>Metazoa</taxon>
        <taxon>Ecdysozoa</taxon>
        <taxon>Arthropoda</taxon>
        <taxon>Hexapoda</taxon>
        <taxon>Insecta</taxon>
        <taxon>Pterygota</taxon>
        <taxon>Neoptera</taxon>
        <taxon>Endopterygota</taxon>
        <taxon>Diptera</taxon>
        <taxon>Brachycera</taxon>
        <taxon>Muscomorpha</taxon>
        <taxon>Ephydroidea</taxon>
        <taxon>Drosophilidae</taxon>
        <taxon>Drosophila</taxon>
        <taxon>Sophophora</taxon>
    </lineage>
</organism>
<evidence type="ECO:0000313" key="1">
    <source>
        <dbReference type="EMBL" id="EDW44098.1"/>
    </source>
</evidence>